<dbReference type="GO" id="GO:0031048">
    <property type="term" value="P:regulatory ncRNA-mediated heterochromatin formation"/>
    <property type="evidence" value="ECO:0007669"/>
    <property type="project" value="TreeGrafter"/>
</dbReference>
<comment type="caution">
    <text evidence="3">The sequence shown here is derived from an EMBL/GenBank/DDBJ whole genome shotgun (WGS) entry which is preliminary data.</text>
</comment>
<protein>
    <recommendedName>
        <fullName evidence="2">Arb2 domain-containing protein</fullName>
    </recommendedName>
</protein>
<organism evidence="3 4">
    <name type="scientific">Claviceps pusilla</name>
    <dbReference type="NCBI Taxonomy" id="123648"/>
    <lineage>
        <taxon>Eukaryota</taxon>
        <taxon>Fungi</taxon>
        <taxon>Dikarya</taxon>
        <taxon>Ascomycota</taxon>
        <taxon>Pezizomycotina</taxon>
        <taxon>Sordariomycetes</taxon>
        <taxon>Hypocreomycetidae</taxon>
        <taxon>Hypocreales</taxon>
        <taxon>Clavicipitaceae</taxon>
        <taxon>Claviceps</taxon>
    </lineage>
</organism>
<dbReference type="PANTHER" id="PTHR21357">
    <property type="entry name" value="FAM172 FAMILY PROTEIN HOMOLOG CG10038"/>
    <property type="match status" value="1"/>
</dbReference>
<accession>A0A9P7NFY6</accession>
<dbReference type="Proteomes" id="UP000748025">
    <property type="component" value="Unassembled WGS sequence"/>
</dbReference>
<gene>
    <name evidence="3" type="ORF">E4U43_006576</name>
</gene>
<evidence type="ECO:0000256" key="1">
    <source>
        <dbReference type="SAM" id="MobiDB-lite"/>
    </source>
</evidence>
<dbReference type="OrthoDB" id="421951at2759"/>
<dbReference type="Pfam" id="PF22749">
    <property type="entry name" value="Arb2"/>
    <property type="match status" value="1"/>
</dbReference>
<feature type="region of interest" description="Disordered" evidence="1">
    <location>
        <begin position="403"/>
        <end position="426"/>
    </location>
</feature>
<evidence type="ECO:0000259" key="2">
    <source>
        <dbReference type="Pfam" id="PF22749"/>
    </source>
</evidence>
<dbReference type="GO" id="GO:0005634">
    <property type="term" value="C:nucleus"/>
    <property type="evidence" value="ECO:0007669"/>
    <property type="project" value="TreeGrafter"/>
</dbReference>
<feature type="domain" description="Arb2" evidence="2">
    <location>
        <begin position="15"/>
        <end position="285"/>
    </location>
</feature>
<sequence length="426" mass="48030">MFRRHWTGLPRDAVYFINEQDEIRSIANPDNYFKFFLNRNPRVNQRQRFEFDGALRRIIHQRLQDEGLEKRRLPLGAEPHEPHVCIFASPDLARKTCVVVIFGEPTHHLGVLAGRVANGPGGIDKGSMVSVVRELLRGGSSQLGIVIANPAELYWWPEGKRTLTVTDSAAVPLPSLVHAGRRYCRQRNGVPGNESPEEHVAYLFDWFLRRTLGGNAARLSVVAVGQSCELLTGFLDDAENASRWLGRMDAMLLLGTVYPIETLKNDDLKRFLAKRFRAYIISSEPINTPLAPPTGNPFENIPALGSPCYSSGEPFYTEKILITALRPALQYLHDAAASPDYQNDDIIVAEKPLPAPRDEDTNDGHRDWHAVPEHERPTVEVVDGESMKTQVRNARRWRKILERGYIPDTDSSDDEDDVVHTVKDCK</sequence>
<reference evidence="3" key="1">
    <citation type="journal article" date="2020" name="bioRxiv">
        <title>Whole genome comparisons of ergot fungi reveals the divergence and evolution of species within the genus Claviceps are the result of varying mechanisms driving genome evolution and host range expansion.</title>
        <authorList>
            <person name="Wyka S.A."/>
            <person name="Mondo S.J."/>
            <person name="Liu M."/>
            <person name="Dettman J."/>
            <person name="Nalam V."/>
            <person name="Broders K.D."/>
        </authorList>
    </citation>
    <scope>NUCLEOTIDE SEQUENCE</scope>
    <source>
        <strain evidence="3">CCC 602</strain>
    </source>
</reference>
<dbReference type="InterPro" id="IPR048263">
    <property type="entry name" value="Arb2"/>
</dbReference>
<evidence type="ECO:0000313" key="3">
    <source>
        <dbReference type="EMBL" id="KAG6014390.1"/>
    </source>
</evidence>
<proteinExistence type="predicted"/>
<dbReference type="PANTHER" id="PTHR21357:SF4">
    <property type="entry name" value="FAM172 FAMILY PROTEIN HOMOLOG CG10038"/>
    <property type="match status" value="1"/>
</dbReference>
<evidence type="ECO:0000313" key="4">
    <source>
        <dbReference type="Proteomes" id="UP000748025"/>
    </source>
</evidence>
<keyword evidence="4" id="KW-1185">Reference proteome</keyword>
<dbReference type="InterPro" id="IPR053858">
    <property type="entry name" value="Arb2_dom"/>
</dbReference>
<dbReference type="EMBL" id="SRPW01000457">
    <property type="protein sequence ID" value="KAG6014390.1"/>
    <property type="molecule type" value="Genomic_DNA"/>
</dbReference>
<name>A0A9P7NFY6_9HYPO</name>
<dbReference type="GO" id="GO:0035197">
    <property type="term" value="F:siRNA binding"/>
    <property type="evidence" value="ECO:0007669"/>
    <property type="project" value="TreeGrafter"/>
</dbReference>
<dbReference type="AlphaFoldDB" id="A0A9P7NFY6"/>